<organism evidence="2 3">
    <name type="scientific">Stieleria marina</name>
    <dbReference type="NCBI Taxonomy" id="1930275"/>
    <lineage>
        <taxon>Bacteria</taxon>
        <taxon>Pseudomonadati</taxon>
        <taxon>Planctomycetota</taxon>
        <taxon>Planctomycetia</taxon>
        <taxon>Pirellulales</taxon>
        <taxon>Pirellulaceae</taxon>
        <taxon>Stieleria</taxon>
    </lineage>
</organism>
<reference evidence="2 3" key="1">
    <citation type="submission" date="2019-02" db="EMBL/GenBank/DDBJ databases">
        <title>Deep-cultivation of Planctomycetes and their phenomic and genomic characterization uncovers novel biology.</title>
        <authorList>
            <person name="Wiegand S."/>
            <person name="Jogler M."/>
            <person name="Boedeker C."/>
            <person name="Pinto D."/>
            <person name="Vollmers J."/>
            <person name="Rivas-Marin E."/>
            <person name="Kohn T."/>
            <person name="Peeters S.H."/>
            <person name="Heuer A."/>
            <person name="Rast P."/>
            <person name="Oberbeckmann S."/>
            <person name="Bunk B."/>
            <person name="Jeske O."/>
            <person name="Meyerdierks A."/>
            <person name="Storesund J.E."/>
            <person name="Kallscheuer N."/>
            <person name="Luecker S."/>
            <person name="Lage O.M."/>
            <person name="Pohl T."/>
            <person name="Merkel B.J."/>
            <person name="Hornburger P."/>
            <person name="Mueller R.-W."/>
            <person name="Bruemmer F."/>
            <person name="Labrenz M."/>
            <person name="Spormann A.M."/>
            <person name="Op den Camp H."/>
            <person name="Overmann J."/>
            <person name="Amann R."/>
            <person name="Jetten M.S.M."/>
            <person name="Mascher T."/>
            <person name="Medema M.H."/>
            <person name="Devos D.P."/>
            <person name="Kaster A.-K."/>
            <person name="Ovreas L."/>
            <person name="Rohde M."/>
            <person name="Galperin M.Y."/>
            <person name="Jogler C."/>
        </authorList>
    </citation>
    <scope>NUCLEOTIDE SEQUENCE [LARGE SCALE GENOMIC DNA]</scope>
    <source>
        <strain evidence="2 3">K23_9</strain>
    </source>
</reference>
<accession>A0A517NUW9</accession>
<dbReference type="InterPro" id="IPR002347">
    <property type="entry name" value="SDR_fam"/>
</dbReference>
<dbReference type="PANTHER" id="PTHR42760">
    <property type="entry name" value="SHORT-CHAIN DEHYDROGENASES/REDUCTASES FAMILY MEMBER"/>
    <property type="match status" value="1"/>
</dbReference>
<dbReference type="Proteomes" id="UP000319817">
    <property type="component" value="Chromosome"/>
</dbReference>
<dbReference type="Pfam" id="PF13561">
    <property type="entry name" value="adh_short_C2"/>
    <property type="match status" value="1"/>
</dbReference>
<dbReference type="PRINTS" id="PR00081">
    <property type="entry name" value="GDHRDH"/>
</dbReference>
<keyword evidence="2" id="KW-0560">Oxidoreductase</keyword>
<dbReference type="OrthoDB" id="286404at2"/>
<dbReference type="AlphaFoldDB" id="A0A517NUW9"/>
<evidence type="ECO:0000313" key="3">
    <source>
        <dbReference type="Proteomes" id="UP000319817"/>
    </source>
</evidence>
<name>A0A517NUW9_9BACT</name>
<gene>
    <name evidence="2" type="primary">fabG_6</name>
    <name evidence="2" type="ORF">K239x_29120</name>
</gene>
<evidence type="ECO:0000256" key="1">
    <source>
        <dbReference type="ARBA" id="ARBA00006484"/>
    </source>
</evidence>
<dbReference type="RefSeq" id="WP_145418627.1">
    <property type="nucleotide sequence ID" value="NZ_CP036526.1"/>
</dbReference>
<dbReference type="CDD" id="cd05233">
    <property type="entry name" value="SDR_c"/>
    <property type="match status" value="1"/>
</dbReference>
<dbReference type="EC" id="1.1.1.100" evidence="2"/>
<evidence type="ECO:0000313" key="2">
    <source>
        <dbReference type="EMBL" id="QDT10919.1"/>
    </source>
</evidence>
<dbReference type="InterPro" id="IPR036291">
    <property type="entry name" value="NAD(P)-bd_dom_sf"/>
</dbReference>
<dbReference type="EMBL" id="CP036526">
    <property type="protein sequence ID" value="QDT10919.1"/>
    <property type="molecule type" value="Genomic_DNA"/>
</dbReference>
<protein>
    <submittedName>
        <fullName evidence="2">3-oxoacyl-[acyl-carrier-protein] reductase FabG</fullName>
        <ecNumber evidence="2">1.1.1.100</ecNumber>
    </submittedName>
</protein>
<comment type="similarity">
    <text evidence="1">Belongs to the short-chain dehydrogenases/reductases (SDR) family.</text>
</comment>
<proteinExistence type="inferred from homology"/>
<sequence length="258" mass="27211">METELIVNKVVVIGAAHGIGRAVADAFLDAGSSVLAADADDRALEKSPAGMTSRVVDVTRLEQVEKLASECGDVSHVVFTVGVGSGHCGFPFWNVPPAQWQRVLEVNLIGAVNVAHAFAPGLADRGRGSMCFFTSVAGQIGSQTDPPYSASKAALINFAQCAAKDLAPFGVRVNAIAPGMVKTDLNQSVWKSSFRGSSAKEQPTYEEWAADKIEKVAPLGRWQELDEIAAVTLFLASDAARNITGQTINIDGGQVMHS</sequence>
<dbReference type="PROSITE" id="PS00061">
    <property type="entry name" value="ADH_SHORT"/>
    <property type="match status" value="1"/>
</dbReference>
<dbReference type="InterPro" id="IPR020904">
    <property type="entry name" value="Sc_DH/Rdtase_CS"/>
</dbReference>
<dbReference type="FunFam" id="3.40.50.720:FF:000084">
    <property type="entry name" value="Short-chain dehydrogenase reductase"/>
    <property type="match status" value="1"/>
</dbReference>
<dbReference type="SUPFAM" id="SSF51735">
    <property type="entry name" value="NAD(P)-binding Rossmann-fold domains"/>
    <property type="match status" value="1"/>
</dbReference>
<keyword evidence="3" id="KW-1185">Reference proteome</keyword>
<dbReference type="PANTHER" id="PTHR42760:SF105">
    <property type="entry name" value="SORBITOL-6-PHOSPHATE 2-DEHYDROGENASE"/>
    <property type="match status" value="1"/>
</dbReference>
<dbReference type="Gene3D" id="3.40.50.720">
    <property type="entry name" value="NAD(P)-binding Rossmann-like Domain"/>
    <property type="match status" value="1"/>
</dbReference>
<dbReference type="GO" id="GO:0004316">
    <property type="term" value="F:3-oxoacyl-[acyl-carrier-protein] reductase (NADPH) activity"/>
    <property type="evidence" value="ECO:0007669"/>
    <property type="project" value="UniProtKB-EC"/>
</dbReference>